<evidence type="ECO:0000256" key="2">
    <source>
        <dbReference type="ARBA" id="ARBA00022490"/>
    </source>
</evidence>
<dbReference type="AlphaFoldDB" id="A0A210PQA2"/>
<dbReference type="PANTHER" id="PTHR23254">
    <property type="entry name" value="EIF4G DOMAIN PROTEIN"/>
    <property type="match status" value="1"/>
</dbReference>
<keyword evidence="6" id="KW-0648">Protein biosynthesis</keyword>
<feature type="domain" description="MIF4G" evidence="5">
    <location>
        <begin position="54"/>
        <end position="232"/>
    </location>
</feature>
<comment type="subcellular location">
    <subcellularLocation>
        <location evidence="1">Cytoplasm</location>
    </subcellularLocation>
</comment>
<dbReference type="Proteomes" id="UP000242188">
    <property type="component" value="Unassembled WGS sequence"/>
</dbReference>
<sequence>MASTGRGRGRGRGLLQQAPVVPGQQKESANENSLDDLDIMINNLTLNIEEEDLMEIHQKTEKTVKSSDDLRHIAEMIYQKCLKDMEFAKCGACICDRMQDVEVQGSKFRTNLLALVQKDFKDKEETRKNNLKRYLGFFTFLCQIFSNMRLKQGQCLEPLVVPIFDCLEMTVDDKECQDDELEAFSLQLQVIGKELDSGNQSRMNTLMEKIRLRVIHDGLSARGRCTLLELVECYARNWKTMPNDITRFYCDAMADVLAGMVI</sequence>
<proteinExistence type="predicted"/>
<gene>
    <name evidence="6" type="ORF">KP79_PYT23076</name>
</gene>
<accession>A0A210PQA2</accession>
<keyword evidence="3" id="KW-0810">Translation regulation</keyword>
<dbReference type="Gene3D" id="1.25.40.180">
    <property type="match status" value="1"/>
</dbReference>
<dbReference type="GO" id="GO:0003723">
    <property type="term" value="F:RNA binding"/>
    <property type="evidence" value="ECO:0007669"/>
    <property type="project" value="InterPro"/>
</dbReference>
<dbReference type="InterPro" id="IPR003890">
    <property type="entry name" value="MIF4G-like_typ-3"/>
</dbReference>
<feature type="region of interest" description="Disordered" evidence="4">
    <location>
        <begin position="1"/>
        <end position="32"/>
    </location>
</feature>
<organism evidence="6 7">
    <name type="scientific">Mizuhopecten yessoensis</name>
    <name type="common">Japanese scallop</name>
    <name type="synonym">Patinopecten yessoensis</name>
    <dbReference type="NCBI Taxonomy" id="6573"/>
    <lineage>
        <taxon>Eukaryota</taxon>
        <taxon>Metazoa</taxon>
        <taxon>Spiralia</taxon>
        <taxon>Lophotrochozoa</taxon>
        <taxon>Mollusca</taxon>
        <taxon>Bivalvia</taxon>
        <taxon>Autobranchia</taxon>
        <taxon>Pteriomorphia</taxon>
        <taxon>Pectinida</taxon>
        <taxon>Pectinoidea</taxon>
        <taxon>Pectinidae</taxon>
        <taxon>Mizuhopecten</taxon>
    </lineage>
</organism>
<evidence type="ECO:0000256" key="4">
    <source>
        <dbReference type="SAM" id="MobiDB-lite"/>
    </source>
</evidence>
<evidence type="ECO:0000259" key="5">
    <source>
        <dbReference type="Pfam" id="PF02854"/>
    </source>
</evidence>
<keyword evidence="6" id="KW-0396">Initiation factor</keyword>
<dbReference type="OrthoDB" id="6484979at2759"/>
<dbReference type="GO" id="GO:0005829">
    <property type="term" value="C:cytosol"/>
    <property type="evidence" value="ECO:0007669"/>
    <property type="project" value="TreeGrafter"/>
</dbReference>
<protein>
    <submittedName>
        <fullName evidence="6">CBP80/20-dependent translation initiation factor</fullName>
    </submittedName>
</protein>
<dbReference type="GO" id="GO:0008494">
    <property type="term" value="F:translation activator activity"/>
    <property type="evidence" value="ECO:0007669"/>
    <property type="project" value="TreeGrafter"/>
</dbReference>
<dbReference type="EMBL" id="NEDP02005559">
    <property type="protein sequence ID" value="OWF38663.1"/>
    <property type="molecule type" value="Genomic_DNA"/>
</dbReference>
<dbReference type="STRING" id="6573.A0A210PQA2"/>
<evidence type="ECO:0000256" key="3">
    <source>
        <dbReference type="ARBA" id="ARBA00022845"/>
    </source>
</evidence>
<dbReference type="GO" id="GO:0003743">
    <property type="term" value="F:translation initiation factor activity"/>
    <property type="evidence" value="ECO:0007669"/>
    <property type="project" value="UniProtKB-KW"/>
</dbReference>
<evidence type="ECO:0000313" key="7">
    <source>
        <dbReference type="Proteomes" id="UP000242188"/>
    </source>
</evidence>
<evidence type="ECO:0000313" key="6">
    <source>
        <dbReference type="EMBL" id="OWF38663.1"/>
    </source>
</evidence>
<dbReference type="GO" id="GO:0006446">
    <property type="term" value="P:regulation of translational initiation"/>
    <property type="evidence" value="ECO:0007669"/>
    <property type="project" value="TreeGrafter"/>
</dbReference>
<evidence type="ECO:0000256" key="1">
    <source>
        <dbReference type="ARBA" id="ARBA00004496"/>
    </source>
</evidence>
<keyword evidence="7" id="KW-1185">Reference proteome</keyword>
<dbReference type="InterPro" id="IPR051367">
    <property type="entry name" value="mRNA_TranslReg/HistoneTransl"/>
</dbReference>
<comment type="caution">
    <text evidence="6">The sequence shown here is derived from an EMBL/GenBank/DDBJ whole genome shotgun (WGS) entry which is preliminary data.</text>
</comment>
<dbReference type="PANTHER" id="PTHR23254:SF16">
    <property type="entry name" value="CBP80_20-DEPENDENT TRANSLATION INITIATION FACTOR"/>
    <property type="match status" value="1"/>
</dbReference>
<name>A0A210PQA2_MIZYE</name>
<dbReference type="InterPro" id="IPR016024">
    <property type="entry name" value="ARM-type_fold"/>
</dbReference>
<keyword evidence="2" id="KW-0963">Cytoplasm</keyword>
<dbReference type="SUPFAM" id="SSF48371">
    <property type="entry name" value="ARM repeat"/>
    <property type="match status" value="1"/>
</dbReference>
<dbReference type="Pfam" id="PF02854">
    <property type="entry name" value="MIF4G"/>
    <property type="match status" value="1"/>
</dbReference>
<reference evidence="6 7" key="1">
    <citation type="journal article" date="2017" name="Nat. Ecol. Evol.">
        <title>Scallop genome provides insights into evolution of bilaterian karyotype and development.</title>
        <authorList>
            <person name="Wang S."/>
            <person name="Zhang J."/>
            <person name="Jiao W."/>
            <person name="Li J."/>
            <person name="Xun X."/>
            <person name="Sun Y."/>
            <person name="Guo X."/>
            <person name="Huan P."/>
            <person name="Dong B."/>
            <person name="Zhang L."/>
            <person name="Hu X."/>
            <person name="Sun X."/>
            <person name="Wang J."/>
            <person name="Zhao C."/>
            <person name="Wang Y."/>
            <person name="Wang D."/>
            <person name="Huang X."/>
            <person name="Wang R."/>
            <person name="Lv J."/>
            <person name="Li Y."/>
            <person name="Zhang Z."/>
            <person name="Liu B."/>
            <person name="Lu W."/>
            <person name="Hui Y."/>
            <person name="Liang J."/>
            <person name="Zhou Z."/>
            <person name="Hou R."/>
            <person name="Li X."/>
            <person name="Liu Y."/>
            <person name="Li H."/>
            <person name="Ning X."/>
            <person name="Lin Y."/>
            <person name="Zhao L."/>
            <person name="Xing Q."/>
            <person name="Dou J."/>
            <person name="Li Y."/>
            <person name="Mao J."/>
            <person name="Guo H."/>
            <person name="Dou H."/>
            <person name="Li T."/>
            <person name="Mu C."/>
            <person name="Jiang W."/>
            <person name="Fu Q."/>
            <person name="Fu X."/>
            <person name="Miao Y."/>
            <person name="Liu J."/>
            <person name="Yu Q."/>
            <person name="Li R."/>
            <person name="Liao H."/>
            <person name="Li X."/>
            <person name="Kong Y."/>
            <person name="Jiang Z."/>
            <person name="Chourrout D."/>
            <person name="Li R."/>
            <person name="Bao Z."/>
        </authorList>
    </citation>
    <scope>NUCLEOTIDE SEQUENCE [LARGE SCALE GENOMIC DNA]</scope>
    <source>
        <strain evidence="6 7">PY_sf001</strain>
    </source>
</reference>